<dbReference type="GO" id="GO:0006406">
    <property type="term" value="P:mRNA export from nucleus"/>
    <property type="evidence" value="ECO:0007669"/>
    <property type="project" value="TreeGrafter"/>
</dbReference>
<dbReference type="CDD" id="cd12680">
    <property type="entry name" value="RRM_THOC4"/>
    <property type="match status" value="1"/>
</dbReference>
<dbReference type="Gene3D" id="3.30.70.330">
    <property type="match status" value="1"/>
</dbReference>
<dbReference type="PANTHER" id="PTHR19965">
    <property type="entry name" value="RNA AND EXPORT FACTOR BINDING PROTEIN"/>
    <property type="match status" value="1"/>
</dbReference>
<dbReference type="STRING" id="3750.A0A498HAT8"/>
<dbReference type="Pfam" id="PF13865">
    <property type="entry name" value="FoP_duplication"/>
    <property type="match status" value="1"/>
</dbReference>
<evidence type="ECO:0000313" key="6">
    <source>
        <dbReference type="Proteomes" id="UP000290289"/>
    </source>
</evidence>
<evidence type="ECO:0000256" key="2">
    <source>
        <dbReference type="PROSITE-ProRule" id="PRU00176"/>
    </source>
</evidence>
<dbReference type="InterPro" id="IPR012677">
    <property type="entry name" value="Nucleotide-bd_a/b_plait_sf"/>
</dbReference>
<evidence type="ECO:0000259" key="4">
    <source>
        <dbReference type="PROSITE" id="PS50102"/>
    </source>
</evidence>
<feature type="domain" description="RRM" evidence="4">
    <location>
        <begin position="107"/>
        <end position="201"/>
    </location>
</feature>
<feature type="region of interest" description="Disordered" evidence="3">
    <location>
        <begin position="1"/>
        <end position="76"/>
    </location>
</feature>
<feature type="compositionally biased region" description="Basic and acidic residues" evidence="3">
    <location>
        <begin position="274"/>
        <end position="286"/>
    </location>
</feature>
<name>A0A498HAT8_MALDO</name>
<feature type="compositionally biased region" description="Low complexity" evidence="3">
    <location>
        <begin position="242"/>
        <end position="251"/>
    </location>
</feature>
<dbReference type="EMBL" id="RDQH01000343">
    <property type="protein sequence ID" value="RXH68578.1"/>
    <property type="molecule type" value="Genomic_DNA"/>
</dbReference>
<sequence>MSTALDMSLDDMIKNSRGNRERNREQRGRGSRGRGGPRGSFNAGRMAAGRIPAGRMASGRIPAGRMTGGVRRGPLTSTRRTKRFPWQPDLFEDSLRAAGISGIEIGTKLYVSNLDYGVTNEDIRELFSEIGELKRYAVHFDKNGRPSFIYVLTIDMVRIVGIVRGSAEVVYTRRSDAFAALKRYNNVLLDGKPMKIEIVGANAGMPISARVNVTGMHGRKKRTVVMTPGPGNAGGYAMPMVNRGPRSSRGGNRNGRGKPRGNGSGSGRGRGRGRGGEGRKKPVEKSVDELDKELDSYHADNMQGYFPMDISSFSQIDTFHWILDMNTFVGEAYDQVRELCIFLLNNFTLPPDKALAVYIQSPGSAFFFCGAVTVARPSAVLSLPWPEPGGQLQLTADATPLSAKIGVSVEDLATLPSLDVTAEKRIERLAMKVGENLFNFMQSFCGVDGSKLVVPMDILDRWFKKFQERAKRDPEYLKGFAL</sequence>
<dbReference type="SMART" id="SM01218">
    <property type="entry name" value="FoP_duplication"/>
    <property type="match status" value="1"/>
</dbReference>
<dbReference type="InterPro" id="IPR025715">
    <property type="entry name" value="FoP_C"/>
</dbReference>
<organism evidence="5 6">
    <name type="scientific">Malus domestica</name>
    <name type="common">Apple</name>
    <name type="synonym">Pyrus malus</name>
    <dbReference type="NCBI Taxonomy" id="3750"/>
    <lineage>
        <taxon>Eukaryota</taxon>
        <taxon>Viridiplantae</taxon>
        <taxon>Streptophyta</taxon>
        <taxon>Embryophyta</taxon>
        <taxon>Tracheophyta</taxon>
        <taxon>Spermatophyta</taxon>
        <taxon>Magnoliopsida</taxon>
        <taxon>eudicotyledons</taxon>
        <taxon>Gunneridae</taxon>
        <taxon>Pentapetalae</taxon>
        <taxon>rosids</taxon>
        <taxon>fabids</taxon>
        <taxon>Rosales</taxon>
        <taxon>Rosaceae</taxon>
        <taxon>Amygdaloideae</taxon>
        <taxon>Maleae</taxon>
        <taxon>Malus</taxon>
    </lineage>
</organism>
<dbReference type="InterPro" id="IPR035979">
    <property type="entry name" value="RBD_domain_sf"/>
</dbReference>
<feature type="region of interest" description="Disordered" evidence="3">
    <location>
        <begin position="222"/>
        <end position="286"/>
    </location>
</feature>
<dbReference type="Pfam" id="PF21057">
    <property type="entry name" value="Hikeshi-like_C"/>
    <property type="match status" value="1"/>
</dbReference>
<dbReference type="GO" id="GO:0005634">
    <property type="term" value="C:nucleus"/>
    <property type="evidence" value="ECO:0007669"/>
    <property type="project" value="TreeGrafter"/>
</dbReference>
<dbReference type="InterPro" id="IPR000504">
    <property type="entry name" value="RRM_dom"/>
</dbReference>
<gene>
    <name evidence="5" type="ORF">DVH24_030911</name>
</gene>
<dbReference type="SMART" id="SM00360">
    <property type="entry name" value="RRM"/>
    <property type="match status" value="1"/>
</dbReference>
<dbReference type="PROSITE" id="PS50102">
    <property type="entry name" value="RRM"/>
    <property type="match status" value="1"/>
</dbReference>
<evidence type="ECO:0000256" key="3">
    <source>
        <dbReference type="SAM" id="MobiDB-lite"/>
    </source>
</evidence>
<evidence type="ECO:0000256" key="1">
    <source>
        <dbReference type="ARBA" id="ARBA00022884"/>
    </source>
</evidence>
<feature type="compositionally biased region" description="Basic and acidic residues" evidence="3">
    <location>
        <begin position="11"/>
        <end position="28"/>
    </location>
</feature>
<dbReference type="GO" id="GO:0003729">
    <property type="term" value="F:mRNA binding"/>
    <property type="evidence" value="ECO:0007669"/>
    <property type="project" value="TreeGrafter"/>
</dbReference>
<dbReference type="InterPro" id="IPR051229">
    <property type="entry name" value="ALYREF_mRNA_export"/>
</dbReference>
<dbReference type="Pfam" id="PF00076">
    <property type="entry name" value="RRM_1"/>
    <property type="match status" value="1"/>
</dbReference>
<reference evidence="5 6" key="1">
    <citation type="submission" date="2018-10" db="EMBL/GenBank/DDBJ databases">
        <title>A high-quality apple genome assembly.</title>
        <authorList>
            <person name="Hu J."/>
        </authorList>
    </citation>
    <scope>NUCLEOTIDE SEQUENCE [LARGE SCALE GENOMIC DNA]</scope>
    <source>
        <strain evidence="6">cv. HFTH1</strain>
        <tissue evidence="5">Young leaf</tissue>
    </source>
</reference>
<keyword evidence="1 2" id="KW-0694">RNA-binding</keyword>
<evidence type="ECO:0000313" key="5">
    <source>
        <dbReference type="EMBL" id="RXH68578.1"/>
    </source>
</evidence>
<keyword evidence="6" id="KW-1185">Reference proteome</keyword>
<dbReference type="AlphaFoldDB" id="A0A498HAT8"/>
<dbReference type="Proteomes" id="UP000290289">
    <property type="component" value="Chromosome 17"/>
</dbReference>
<accession>A0A498HAT8</accession>
<proteinExistence type="predicted"/>
<comment type="caution">
    <text evidence="5">The sequence shown here is derived from an EMBL/GenBank/DDBJ whole genome shotgun (WGS) entry which is preliminary data.</text>
</comment>
<dbReference type="InterPro" id="IPR048364">
    <property type="entry name" value="Hikeshi-like_C"/>
</dbReference>
<dbReference type="PANTHER" id="PTHR19965:SF33">
    <property type="entry name" value="THO COMPLEX SUBUNIT 4D"/>
    <property type="match status" value="1"/>
</dbReference>
<dbReference type="InterPro" id="IPR008493">
    <property type="entry name" value="Hikeshi-like_N"/>
</dbReference>
<dbReference type="Pfam" id="PF05603">
    <property type="entry name" value="Hikeshi-like_N"/>
    <property type="match status" value="1"/>
</dbReference>
<protein>
    <recommendedName>
        <fullName evidence="4">RRM domain-containing protein</fullName>
    </recommendedName>
</protein>
<dbReference type="SUPFAM" id="SSF54928">
    <property type="entry name" value="RNA-binding domain, RBD"/>
    <property type="match status" value="1"/>
</dbReference>